<dbReference type="InterPro" id="IPR023779">
    <property type="entry name" value="Chromodomain_CS"/>
</dbReference>
<feature type="compositionally biased region" description="Basic and acidic residues" evidence="10">
    <location>
        <begin position="48"/>
        <end position="59"/>
    </location>
</feature>
<dbReference type="PROSITE" id="PS50016">
    <property type="entry name" value="ZF_PHD_2"/>
    <property type="match status" value="1"/>
</dbReference>
<evidence type="ECO:0000256" key="6">
    <source>
        <dbReference type="ARBA" id="ARBA00023117"/>
    </source>
</evidence>
<feature type="region of interest" description="Disordered" evidence="10">
    <location>
        <begin position="412"/>
        <end position="432"/>
    </location>
</feature>
<dbReference type="Proteomes" id="UP000664859">
    <property type="component" value="Unassembled WGS sequence"/>
</dbReference>
<evidence type="ECO:0000256" key="5">
    <source>
        <dbReference type="ARBA" id="ARBA00023054"/>
    </source>
</evidence>
<keyword evidence="6 8" id="KW-0103">Bromodomain</keyword>
<dbReference type="SUPFAM" id="SSF47370">
    <property type="entry name" value="Bromodomain"/>
    <property type="match status" value="1"/>
</dbReference>
<dbReference type="Pfam" id="PF00628">
    <property type="entry name" value="PHD"/>
    <property type="match status" value="1"/>
</dbReference>
<sequence>MGRPPLKRTQRRCQSCLNGVHVRSARCSYCGAAMPFLPAGQKRKRGRSTGERGGRRGGGDDDGSSSSDGEDDNEYAGESDDEPDDGPVAAAVAPADAQAEPARSGVTTRGRLRAPRQRLTQGATEADLAELEQGSSSDGGGGGGGGGSSDSGGGTWRGRTGLPPRGGQGRRAAAPAAAARAPKPGPKRSTSMKTCPSCGEEQGVATKVCRECEYAFPIGQRRIAKLQQDGGGPSVREVFHFQPEYDEDGLPRLDKILGRRLIGSGGTGNVLLKFAHRADADKGGAAAAAAAPAAPRTRYDYEYLVKYKGVSYKRLSWLTASELEARGKVARTALNRLVRREEARAAAVASGAAAAAAAAALLAEGGGDEADAAAAAAAAATAEDEEEFFDPMYCEAERVLDMREFDEEVELDDAEGEEGMAGGGSSVVKGPKEDPTWRPFARCMKVLEKLEENPWAEIFMEPVDTRMFPNYLDIVDTPMDLGTVRTRLETKAYRRNWPDDFARDVRLVWHNCKVFNKHGSSIWYTADYLAKHFERLYAAWVTDFADKALPFEDPLAQPWEQSCRVCLGGDDDGVRGALLLCDSCDAEYHTRCLVPPLDGVPAGLWQCPRCQARLAAGGRLHSHMLESAALKRAERVEAGGGAARRRAVRVVRYLVKWRGLSYKECTWETKESVNDDAVIARYHAVGAAPPTEAALSRDELLRELNPRQHALIPARSNPDQMAEFDSRIYAQVRAYHYLRFDRALPRPLLRECGWATKRRLFDGLAAPLGFSAAACGARSCGARRTARRSAAAAARSARRQRRWRRASRRRRRRWRRQRSGRCVHSASRAARLRWRQRRQRGAPRGAAARGAPLL</sequence>
<dbReference type="InterPro" id="IPR013083">
    <property type="entry name" value="Znf_RING/FYVE/PHD"/>
</dbReference>
<dbReference type="Pfam" id="PF00439">
    <property type="entry name" value="Bromodomain"/>
    <property type="match status" value="1"/>
</dbReference>
<evidence type="ECO:0000256" key="10">
    <source>
        <dbReference type="SAM" id="MobiDB-lite"/>
    </source>
</evidence>
<keyword evidence="7" id="KW-0539">Nucleus</keyword>
<evidence type="ECO:0000256" key="8">
    <source>
        <dbReference type="PROSITE-ProRule" id="PRU00035"/>
    </source>
</evidence>
<dbReference type="SMART" id="SM00298">
    <property type="entry name" value="CHROMO"/>
    <property type="match status" value="2"/>
</dbReference>
<dbReference type="InterPro" id="IPR036427">
    <property type="entry name" value="Bromodomain-like_sf"/>
</dbReference>
<evidence type="ECO:0000259" key="12">
    <source>
        <dbReference type="PROSITE" id="PS50014"/>
    </source>
</evidence>
<dbReference type="InterPro" id="IPR001965">
    <property type="entry name" value="Znf_PHD"/>
</dbReference>
<evidence type="ECO:0000256" key="2">
    <source>
        <dbReference type="ARBA" id="ARBA00022723"/>
    </source>
</evidence>
<dbReference type="GO" id="GO:0008270">
    <property type="term" value="F:zinc ion binding"/>
    <property type="evidence" value="ECO:0007669"/>
    <property type="project" value="UniProtKB-KW"/>
</dbReference>
<dbReference type="InterPro" id="IPR000953">
    <property type="entry name" value="Chromo/chromo_shadow_dom"/>
</dbReference>
<feature type="domain" description="Bromo" evidence="12">
    <location>
        <begin position="451"/>
        <end position="523"/>
    </location>
</feature>
<evidence type="ECO:0000313" key="14">
    <source>
        <dbReference type="EMBL" id="KAG5188936.1"/>
    </source>
</evidence>
<dbReference type="GO" id="GO:0005634">
    <property type="term" value="C:nucleus"/>
    <property type="evidence" value="ECO:0007669"/>
    <property type="project" value="UniProtKB-SubCell"/>
</dbReference>
<dbReference type="Gene3D" id="3.30.40.10">
    <property type="entry name" value="Zinc/RING finger domain, C3HC4 (zinc finger)"/>
    <property type="match status" value="1"/>
</dbReference>
<dbReference type="Pfam" id="PF00385">
    <property type="entry name" value="Chromo"/>
    <property type="match status" value="1"/>
</dbReference>
<evidence type="ECO:0000256" key="3">
    <source>
        <dbReference type="ARBA" id="ARBA00022771"/>
    </source>
</evidence>
<reference evidence="14" key="1">
    <citation type="submission" date="2021-02" db="EMBL/GenBank/DDBJ databases">
        <title>First Annotated Genome of the Yellow-green Alga Tribonema minus.</title>
        <authorList>
            <person name="Mahan K.M."/>
        </authorList>
    </citation>
    <scope>NUCLEOTIDE SEQUENCE</scope>
    <source>
        <strain evidence="14">UTEX B ZZ1240</strain>
    </source>
</reference>
<comment type="caution">
    <text evidence="14">The sequence shown here is derived from an EMBL/GenBank/DDBJ whole genome shotgun (WGS) entry which is preliminary data.</text>
</comment>
<feature type="compositionally biased region" description="Low complexity" evidence="10">
    <location>
        <begin position="170"/>
        <end position="182"/>
    </location>
</feature>
<dbReference type="OrthoDB" id="21449at2759"/>
<dbReference type="GO" id="GO:0000785">
    <property type="term" value="C:chromatin"/>
    <property type="evidence" value="ECO:0007669"/>
    <property type="project" value="TreeGrafter"/>
</dbReference>
<keyword evidence="5" id="KW-0175">Coiled coil</keyword>
<dbReference type="PANTHER" id="PTHR45915">
    <property type="entry name" value="TRANSCRIPTION INTERMEDIARY FACTOR"/>
    <property type="match status" value="1"/>
</dbReference>
<name>A0A836CMM2_9STRA</name>
<dbReference type="CDD" id="cd04369">
    <property type="entry name" value="Bromodomain"/>
    <property type="match status" value="1"/>
</dbReference>
<protein>
    <submittedName>
        <fullName evidence="14">Uncharacterized protein</fullName>
    </submittedName>
</protein>
<feature type="domain" description="PHD-type" evidence="13">
    <location>
        <begin position="560"/>
        <end position="613"/>
    </location>
</feature>
<dbReference type="InterPro" id="IPR023780">
    <property type="entry name" value="Chromo_domain"/>
</dbReference>
<keyword evidence="4" id="KW-0862">Zinc</keyword>
<dbReference type="EMBL" id="JAFCMP010000060">
    <property type="protein sequence ID" value="KAG5188936.1"/>
    <property type="molecule type" value="Genomic_DNA"/>
</dbReference>
<dbReference type="PROSITE" id="PS01359">
    <property type="entry name" value="ZF_PHD_1"/>
    <property type="match status" value="1"/>
</dbReference>
<dbReference type="PROSITE" id="PS50013">
    <property type="entry name" value="CHROMO_2"/>
    <property type="match status" value="1"/>
</dbReference>
<dbReference type="PANTHER" id="PTHR45915:SF2">
    <property type="entry name" value="TOUTATIS, ISOFORM E"/>
    <property type="match status" value="1"/>
</dbReference>
<dbReference type="InterPro" id="IPR011011">
    <property type="entry name" value="Znf_FYVE_PHD"/>
</dbReference>
<feature type="region of interest" description="Disordered" evidence="10">
    <location>
        <begin position="835"/>
        <end position="854"/>
    </location>
</feature>
<dbReference type="SUPFAM" id="SSF54160">
    <property type="entry name" value="Chromo domain-like"/>
    <property type="match status" value="2"/>
</dbReference>
<dbReference type="PRINTS" id="PR00503">
    <property type="entry name" value="BROMODOMAIN"/>
</dbReference>
<comment type="subcellular location">
    <subcellularLocation>
        <location evidence="1">Nucleus</location>
    </subcellularLocation>
</comment>
<dbReference type="SMART" id="SM00249">
    <property type="entry name" value="PHD"/>
    <property type="match status" value="1"/>
</dbReference>
<feature type="region of interest" description="Disordered" evidence="10">
    <location>
        <begin position="36"/>
        <end position="199"/>
    </location>
</feature>
<feature type="compositionally biased region" description="Acidic residues" evidence="10">
    <location>
        <begin position="60"/>
        <end position="85"/>
    </location>
</feature>
<evidence type="ECO:0000256" key="4">
    <source>
        <dbReference type="ARBA" id="ARBA00022833"/>
    </source>
</evidence>
<dbReference type="PROSITE" id="PS50014">
    <property type="entry name" value="BROMODOMAIN_2"/>
    <property type="match status" value="1"/>
</dbReference>
<keyword evidence="15" id="KW-1185">Reference proteome</keyword>
<keyword evidence="3 9" id="KW-0863">Zinc-finger</keyword>
<evidence type="ECO:0000259" key="13">
    <source>
        <dbReference type="PROSITE" id="PS50016"/>
    </source>
</evidence>
<dbReference type="InterPro" id="IPR019787">
    <property type="entry name" value="Znf_PHD-finger"/>
</dbReference>
<dbReference type="AlphaFoldDB" id="A0A836CMM2"/>
<evidence type="ECO:0000256" key="1">
    <source>
        <dbReference type="ARBA" id="ARBA00004123"/>
    </source>
</evidence>
<dbReference type="Gene3D" id="2.40.50.40">
    <property type="match status" value="2"/>
</dbReference>
<feature type="compositionally biased region" description="Gly residues" evidence="10">
    <location>
        <begin position="137"/>
        <end position="156"/>
    </location>
</feature>
<dbReference type="Gene3D" id="1.20.920.10">
    <property type="entry name" value="Bromodomain-like"/>
    <property type="match status" value="1"/>
</dbReference>
<feature type="region of interest" description="Disordered" evidence="10">
    <location>
        <begin position="789"/>
        <end position="824"/>
    </location>
</feature>
<evidence type="ECO:0000256" key="7">
    <source>
        <dbReference type="ARBA" id="ARBA00023242"/>
    </source>
</evidence>
<dbReference type="PROSITE" id="PS00598">
    <property type="entry name" value="CHROMO_1"/>
    <property type="match status" value="1"/>
</dbReference>
<keyword evidence="2" id="KW-0479">Metal-binding</keyword>
<feature type="compositionally biased region" description="Basic residues" evidence="10">
    <location>
        <begin position="796"/>
        <end position="821"/>
    </location>
</feature>
<accession>A0A836CMM2</accession>
<gene>
    <name evidence="14" type="ORF">JKP88DRAFT_303444</name>
</gene>
<evidence type="ECO:0000313" key="15">
    <source>
        <dbReference type="Proteomes" id="UP000664859"/>
    </source>
</evidence>
<feature type="domain" description="Chromo" evidence="11">
    <location>
        <begin position="631"/>
        <end position="683"/>
    </location>
</feature>
<dbReference type="SMART" id="SM00297">
    <property type="entry name" value="BROMO"/>
    <property type="match status" value="1"/>
</dbReference>
<feature type="compositionally biased region" description="Low complexity" evidence="10">
    <location>
        <begin position="842"/>
        <end position="854"/>
    </location>
</feature>
<feature type="compositionally biased region" description="Low complexity" evidence="10">
    <location>
        <begin position="86"/>
        <end position="102"/>
    </location>
</feature>
<dbReference type="InterPro" id="IPR001487">
    <property type="entry name" value="Bromodomain"/>
</dbReference>
<evidence type="ECO:0000259" key="11">
    <source>
        <dbReference type="PROSITE" id="PS50013"/>
    </source>
</evidence>
<evidence type="ECO:0000256" key="9">
    <source>
        <dbReference type="PROSITE-ProRule" id="PRU00146"/>
    </source>
</evidence>
<dbReference type="InterPro" id="IPR019786">
    <property type="entry name" value="Zinc_finger_PHD-type_CS"/>
</dbReference>
<proteinExistence type="predicted"/>
<dbReference type="InterPro" id="IPR016197">
    <property type="entry name" value="Chromo-like_dom_sf"/>
</dbReference>
<dbReference type="SUPFAM" id="SSF57903">
    <property type="entry name" value="FYVE/PHD zinc finger"/>
    <property type="match status" value="1"/>
</dbReference>
<organism evidence="14 15">
    <name type="scientific">Tribonema minus</name>
    <dbReference type="NCBI Taxonomy" id="303371"/>
    <lineage>
        <taxon>Eukaryota</taxon>
        <taxon>Sar</taxon>
        <taxon>Stramenopiles</taxon>
        <taxon>Ochrophyta</taxon>
        <taxon>PX clade</taxon>
        <taxon>Xanthophyceae</taxon>
        <taxon>Tribonematales</taxon>
        <taxon>Tribonemataceae</taxon>
        <taxon>Tribonema</taxon>
    </lineage>
</organism>